<name>A0A5E4AA12_MARMO</name>
<reference evidence="2" key="1">
    <citation type="submission" date="2019-04" db="EMBL/GenBank/DDBJ databases">
        <authorList>
            <person name="Alioto T."/>
            <person name="Alioto T."/>
        </authorList>
    </citation>
    <scope>NUCLEOTIDE SEQUENCE [LARGE SCALE GENOMIC DNA]</scope>
</reference>
<evidence type="ECO:0000313" key="3">
    <source>
        <dbReference type="Proteomes" id="UP000335636"/>
    </source>
</evidence>
<evidence type="ECO:0000256" key="1">
    <source>
        <dbReference type="SAM" id="MobiDB-lite"/>
    </source>
</evidence>
<dbReference type="Proteomes" id="UP000335636">
    <property type="component" value="Unassembled WGS sequence"/>
</dbReference>
<evidence type="ECO:0000313" key="2">
    <source>
        <dbReference type="EMBL" id="VTJ53551.1"/>
    </source>
</evidence>
<dbReference type="EMBL" id="CABDUW010000030">
    <property type="protein sequence ID" value="VTJ53551.1"/>
    <property type="molecule type" value="Genomic_DNA"/>
</dbReference>
<protein>
    <submittedName>
        <fullName evidence="2">Uncharacterized protein</fullName>
    </submittedName>
</protein>
<organism evidence="2 3">
    <name type="scientific">Marmota monax</name>
    <name type="common">Woodchuck</name>
    <dbReference type="NCBI Taxonomy" id="9995"/>
    <lineage>
        <taxon>Eukaryota</taxon>
        <taxon>Metazoa</taxon>
        <taxon>Chordata</taxon>
        <taxon>Craniata</taxon>
        <taxon>Vertebrata</taxon>
        <taxon>Euteleostomi</taxon>
        <taxon>Mammalia</taxon>
        <taxon>Eutheria</taxon>
        <taxon>Euarchontoglires</taxon>
        <taxon>Glires</taxon>
        <taxon>Rodentia</taxon>
        <taxon>Sciuromorpha</taxon>
        <taxon>Sciuridae</taxon>
        <taxon>Xerinae</taxon>
        <taxon>Marmotini</taxon>
        <taxon>Marmota</taxon>
    </lineage>
</organism>
<feature type="compositionally biased region" description="Basic and acidic residues" evidence="1">
    <location>
        <begin position="74"/>
        <end position="96"/>
    </location>
</feature>
<gene>
    <name evidence="2" type="ORF">MONAX_5E041044</name>
</gene>
<dbReference type="AlphaFoldDB" id="A0A5E4AA12"/>
<proteinExistence type="predicted"/>
<comment type="caution">
    <text evidence="2">The sequence shown here is derived from an EMBL/GenBank/DDBJ whole genome shotgun (WGS) entry which is preliminary data.</text>
</comment>
<accession>A0A5E4AA12</accession>
<sequence>MPAEVRALRLSLESLPDWTGPFGSCRISAVCPREAGGEGGTSSQERQGPRAPYENTETFLHPSPAAGSWGQQRGGEERRKELGERRGGEGKREEHLGSVCRRPSGLCVL</sequence>
<keyword evidence="3" id="KW-1185">Reference proteome</keyword>
<feature type="region of interest" description="Disordered" evidence="1">
    <location>
        <begin position="33"/>
        <end position="96"/>
    </location>
</feature>